<comment type="caution">
    <text evidence="2">The sequence shown here is derived from an EMBL/GenBank/DDBJ whole genome shotgun (WGS) entry which is preliminary data.</text>
</comment>
<evidence type="ECO:0000313" key="3">
    <source>
        <dbReference type="Proteomes" id="UP001174909"/>
    </source>
</evidence>
<name>A0AA35RTW4_GEOBA</name>
<gene>
    <name evidence="2" type="ORF">GBAR_LOCUS9979</name>
</gene>
<proteinExistence type="predicted"/>
<reference evidence="2" key="1">
    <citation type="submission" date="2023-03" db="EMBL/GenBank/DDBJ databases">
        <authorList>
            <person name="Steffen K."/>
            <person name="Cardenas P."/>
        </authorList>
    </citation>
    <scope>NUCLEOTIDE SEQUENCE</scope>
</reference>
<keyword evidence="3" id="KW-1185">Reference proteome</keyword>
<sequence>AMENTLFIVTTLAVFVAQTTDAQRHPFPANCTCRYNRLPSSCGRIDPDNYPAHNDVFPTNDCLPNVPANYRVCYLTDVRDCTDADDNLYYGCYLRVGGQRVGYKLAPLPMTGGENNESRQVFFDSVHSMTATNAVCFYNVSVTDTSTRNCSGVVLESAYAVGSGSDSADESSEDRAPCKSYVRVYYSTEYSGQQERLVCLRDLPGFYTSVPGATSLFIVYWTNNDVNNRGTSFSMRVRCIED</sequence>
<dbReference type="Proteomes" id="UP001174909">
    <property type="component" value="Unassembled WGS sequence"/>
</dbReference>
<accession>A0AA35RTW4</accession>
<dbReference type="AlphaFoldDB" id="A0AA35RTW4"/>
<organism evidence="2 3">
    <name type="scientific">Geodia barretti</name>
    <name type="common">Barrett's horny sponge</name>
    <dbReference type="NCBI Taxonomy" id="519541"/>
    <lineage>
        <taxon>Eukaryota</taxon>
        <taxon>Metazoa</taxon>
        <taxon>Porifera</taxon>
        <taxon>Demospongiae</taxon>
        <taxon>Heteroscleromorpha</taxon>
        <taxon>Tetractinellida</taxon>
        <taxon>Astrophorina</taxon>
        <taxon>Geodiidae</taxon>
        <taxon>Geodia</taxon>
    </lineage>
</organism>
<feature type="non-terminal residue" evidence="2">
    <location>
        <position position="1"/>
    </location>
</feature>
<feature type="chain" id="PRO_5041434989" evidence="1">
    <location>
        <begin position="23"/>
        <end position="242"/>
    </location>
</feature>
<dbReference type="EMBL" id="CASHTH010001510">
    <property type="protein sequence ID" value="CAI8016251.1"/>
    <property type="molecule type" value="Genomic_DNA"/>
</dbReference>
<feature type="signal peptide" evidence="1">
    <location>
        <begin position="1"/>
        <end position="22"/>
    </location>
</feature>
<evidence type="ECO:0000313" key="2">
    <source>
        <dbReference type="EMBL" id="CAI8016251.1"/>
    </source>
</evidence>
<keyword evidence="1" id="KW-0732">Signal</keyword>
<evidence type="ECO:0000256" key="1">
    <source>
        <dbReference type="SAM" id="SignalP"/>
    </source>
</evidence>
<protein>
    <submittedName>
        <fullName evidence="2">Uncharacterized protein</fullName>
    </submittedName>
</protein>